<dbReference type="EMBL" id="JAZGQO010000002">
    <property type="protein sequence ID" value="KAK6191342.1"/>
    <property type="molecule type" value="Genomic_DNA"/>
</dbReference>
<keyword evidence="3" id="KW-1185">Reference proteome</keyword>
<organism evidence="2 3">
    <name type="scientific">Patella caerulea</name>
    <name type="common">Rayed Mediterranean limpet</name>
    <dbReference type="NCBI Taxonomy" id="87958"/>
    <lineage>
        <taxon>Eukaryota</taxon>
        <taxon>Metazoa</taxon>
        <taxon>Spiralia</taxon>
        <taxon>Lophotrochozoa</taxon>
        <taxon>Mollusca</taxon>
        <taxon>Gastropoda</taxon>
        <taxon>Patellogastropoda</taxon>
        <taxon>Patelloidea</taxon>
        <taxon>Patellidae</taxon>
        <taxon>Patella</taxon>
    </lineage>
</organism>
<protein>
    <submittedName>
        <fullName evidence="2">Uncharacterized protein</fullName>
    </submittedName>
</protein>
<dbReference type="AlphaFoldDB" id="A0AAN8Q857"/>
<evidence type="ECO:0000256" key="1">
    <source>
        <dbReference type="SAM" id="MobiDB-lite"/>
    </source>
</evidence>
<feature type="region of interest" description="Disordered" evidence="1">
    <location>
        <begin position="129"/>
        <end position="172"/>
    </location>
</feature>
<evidence type="ECO:0000313" key="2">
    <source>
        <dbReference type="EMBL" id="KAK6191342.1"/>
    </source>
</evidence>
<comment type="caution">
    <text evidence="2">The sequence shown here is derived from an EMBL/GenBank/DDBJ whole genome shotgun (WGS) entry which is preliminary data.</text>
</comment>
<accession>A0AAN8Q857</accession>
<proteinExistence type="predicted"/>
<name>A0AAN8Q857_PATCE</name>
<sequence length="669" mass="75338">MKNTGIKLKNIKRIDTESKNRYRDSILKVFQARLQSPNGGGAILVNTDKNLMPANCLEIQKIGSKLTQQDVNCLTKSRKSGSEIVRKRSQNRSDFTSHEKKALKLENPAKKKQSFYVENCDQHDMVAITSDKSSDLSMDSPENRPKRKKRKTRAERNKLKPNNLSKKCESKEKTSAVTKHLSCTQNLSNSVNTTIDDGDLAFSRITNTRLTKRLGLFNQGKKSLKIGRDPIVVSDSIRKKTDADLWKIIHNADDDCNQMDVDYDINSPNPIHDQLSTSRDHLSTVEQVLPKPIYITPISNSLPNRHHHSSATSTGVSHSTANFTEETLPNSPPLQEISNFLMKSLLNKKISNKNDLLQTTCDELKKMMKQNIPPSATPISCRLSSTSSSHNTNSIQRSLLNSFIQEKTGKDKEQSKIIKTPIFIELPKTNGDVIKIDKAQIETDVPMLSRTQSPVSSKDTDFTNAKSLLQMNDVMAFSQVNRVTNSQEIGIDLMDVGSNSHEEPVKAMSASQSSGFHSVHTDPPILLPTVDHYLQNDRSVSNIHDHRQNLLTALHRASRPPIRTTEGVITELQPQYMPQFHGDFYKDPLITSESIWPCSYINPAKQQAQTRGCDILDMLDSDRQYRHLHSIPSVYIPETDIISPSWHFTSMPPPSISSSPPKLFPRRLY</sequence>
<reference evidence="2 3" key="1">
    <citation type="submission" date="2024-01" db="EMBL/GenBank/DDBJ databases">
        <title>The genome of the rayed Mediterranean limpet Patella caerulea (Linnaeus, 1758).</title>
        <authorList>
            <person name="Anh-Thu Weber A."/>
            <person name="Halstead-Nussloch G."/>
        </authorList>
    </citation>
    <scope>NUCLEOTIDE SEQUENCE [LARGE SCALE GENOMIC DNA]</scope>
    <source>
        <strain evidence="2">AATW-2023a</strain>
        <tissue evidence="2">Whole specimen</tissue>
    </source>
</reference>
<feature type="compositionally biased region" description="Polar residues" evidence="1">
    <location>
        <begin position="310"/>
        <end position="329"/>
    </location>
</feature>
<feature type="region of interest" description="Disordered" evidence="1">
    <location>
        <begin position="77"/>
        <end position="106"/>
    </location>
</feature>
<dbReference type="Proteomes" id="UP001347796">
    <property type="component" value="Unassembled WGS sequence"/>
</dbReference>
<evidence type="ECO:0000313" key="3">
    <source>
        <dbReference type="Proteomes" id="UP001347796"/>
    </source>
</evidence>
<feature type="compositionally biased region" description="Basic and acidic residues" evidence="1">
    <location>
        <begin position="95"/>
        <end position="106"/>
    </location>
</feature>
<gene>
    <name evidence="2" type="ORF">SNE40_003059</name>
</gene>
<feature type="region of interest" description="Disordered" evidence="1">
    <location>
        <begin position="299"/>
        <end position="332"/>
    </location>
</feature>